<dbReference type="RefSeq" id="WP_250194115.1">
    <property type="nucleotide sequence ID" value="NZ_CP097635.1"/>
</dbReference>
<reference evidence="2" key="1">
    <citation type="submission" date="2022-05" db="EMBL/GenBank/DDBJ databases">
        <title>An RpoN-dependent PEP-CTERM gene is involved in floc formation of an Aquincola tertiaricarbonis strain.</title>
        <authorList>
            <person name="Qiu D."/>
            <person name="Xia M."/>
        </authorList>
    </citation>
    <scope>NUCLEOTIDE SEQUENCE</scope>
    <source>
        <strain evidence="2">RN12</strain>
    </source>
</reference>
<organism evidence="2 3">
    <name type="scientific">Aquincola tertiaricarbonis</name>
    <dbReference type="NCBI Taxonomy" id="391953"/>
    <lineage>
        <taxon>Bacteria</taxon>
        <taxon>Pseudomonadati</taxon>
        <taxon>Pseudomonadota</taxon>
        <taxon>Betaproteobacteria</taxon>
        <taxon>Burkholderiales</taxon>
        <taxon>Sphaerotilaceae</taxon>
        <taxon>Aquincola</taxon>
    </lineage>
</organism>
<evidence type="ECO:0000313" key="3">
    <source>
        <dbReference type="Proteomes" id="UP001056201"/>
    </source>
</evidence>
<dbReference type="InterPro" id="IPR000182">
    <property type="entry name" value="GNAT_dom"/>
</dbReference>
<dbReference type="EMBL" id="CP097635">
    <property type="protein sequence ID" value="URI05850.1"/>
    <property type="molecule type" value="Genomic_DNA"/>
</dbReference>
<protein>
    <submittedName>
        <fullName evidence="2">GNAT family N-acetyltransferase</fullName>
    </submittedName>
</protein>
<dbReference type="CDD" id="cd04301">
    <property type="entry name" value="NAT_SF"/>
    <property type="match status" value="1"/>
</dbReference>
<sequence length="120" mass="12996">MSEVAVVRRGGVLVGYAMMQPRAEPGLWFVTGFNTHPAHRHGVVVRALLQQLLAIAHRRGIVTLQSHVYKTNRLSMAFHARLGFAITRENDKGVEFTASVADLVAAAAGKTGASLAARHR</sequence>
<proteinExistence type="predicted"/>
<gene>
    <name evidence="2" type="ORF">MW290_07805</name>
</gene>
<dbReference type="Gene3D" id="3.40.630.30">
    <property type="match status" value="1"/>
</dbReference>
<name>A0ABY4S139_AQUTE</name>
<accession>A0ABY4S139</accession>
<evidence type="ECO:0000259" key="1">
    <source>
        <dbReference type="PROSITE" id="PS51186"/>
    </source>
</evidence>
<dbReference type="InterPro" id="IPR016181">
    <property type="entry name" value="Acyl_CoA_acyltransferase"/>
</dbReference>
<dbReference type="SUPFAM" id="SSF55729">
    <property type="entry name" value="Acyl-CoA N-acyltransferases (Nat)"/>
    <property type="match status" value="1"/>
</dbReference>
<feature type="domain" description="N-acetyltransferase" evidence="1">
    <location>
        <begin position="1"/>
        <end position="107"/>
    </location>
</feature>
<dbReference type="PROSITE" id="PS51186">
    <property type="entry name" value="GNAT"/>
    <property type="match status" value="1"/>
</dbReference>
<keyword evidence="3" id="KW-1185">Reference proteome</keyword>
<dbReference type="Pfam" id="PF00583">
    <property type="entry name" value="Acetyltransf_1"/>
    <property type="match status" value="1"/>
</dbReference>
<evidence type="ECO:0000313" key="2">
    <source>
        <dbReference type="EMBL" id="URI05850.1"/>
    </source>
</evidence>
<dbReference type="Proteomes" id="UP001056201">
    <property type="component" value="Chromosome 1"/>
</dbReference>